<keyword evidence="3" id="KW-0328">Glycosyltransferase</keyword>
<evidence type="ECO:0000313" key="3">
    <source>
        <dbReference type="EMBL" id="OQA51817.1"/>
    </source>
</evidence>
<dbReference type="Proteomes" id="UP000485367">
    <property type="component" value="Unassembled WGS sequence"/>
</dbReference>
<dbReference type="SUPFAM" id="SSF53756">
    <property type="entry name" value="UDP-Glycosyltransferase/glycogen phosphorylase"/>
    <property type="match status" value="1"/>
</dbReference>
<dbReference type="CDD" id="cd03801">
    <property type="entry name" value="GT4_PimA-like"/>
    <property type="match status" value="1"/>
</dbReference>
<dbReference type="EMBL" id="MWBO01000062">
    <property type="protein sequence ID" value="OQA51817.1"/>
    <property type="molecule type" value="Genomic_DNA"/>
</dbReference>
<dbReference type="GO" id="GO:0016757">
    <property type="term" value="F:glycosyltransferase activity"/>
    <property type="evidence" value="ECO:0007669"/>
    <property type="project" value="UniProtKB-KW"/>
</dbReference>
<evidence type="ECO:0000259" key="2">
    <source>
        <dbReference type="Pfam" id="PF13439"/>
    </source>
</evidence>
<dbReference type="PANTHER" id="PTHR45947:SF3">
    <property type="entry name" value="SULFOQUINOVOSYL TRANSFERASE SQD2"/>
    <property type="match status" value="1"/>
</dbReference>
<reference evidence="3" key="1">
    <citation type="submission" date="2017-02" db="EMBL/GenBank/DDBJ databases">
        <title>Delving into the versatile metabolic prowess of the omnipresent phylum Bacteroidetes.</title>
        <authorList>
            <person name="Nobu M.K."/>
            <person name="Mei R."/>
            <person name="Narihiro T."/>
            <person name="Kuroda K."/>
            <person name="Liu W.-T."/>
        </authorList>
    </citation>
    <scope>NUCLEOTIDE SEQUENCE</scope>
    <source>
        <strain evidence="3">ADurb.Bin280</strain>
    </source>
</reference>
<keyword evidence="3" id="KW-0808">Transferase</keyword>
<protein>
    <submittedName>
        <fullName evidence="3">Putative teichuronic acid biosynthesis glycosyltransferase TuaC</fullName>
        <ecNumber evidence="3">2.4.-.-</ecNumber>
    </submittedName>
</protein>
<dbReference type="Pfam" id="PF00534">
    <property type="entry name" value="Glycos_transf_1"/>
    <property type="match status" value="1"/>
</dbReference>
<dbReference type="InterPro" id="IPR028098">
    <property type="entry name" value="Glyco_trans_4-like_N"/>
</dbReference>
<dbReference type="AlphaFoldDB" id="A0A1V5SBD7"/>
<dbReference type="EC" id="2.4.-.-" evidence="3"/>
<dbReference type="Gene3D" id="3.40.50.2000">
    <property type="entry name" value="Glycogen Phosphorylase B"/>
    <property type="match status" value="2"/>
</dbReference>
<accession>A0A1V5SBD7</accession>
<dbReference type="PANTHER" id="PTHR45947">
    <property type="entry name" value="SULFOQUINOVOSYL TRANSFERASE SQD2"/>
    <property type="match status" value="1"/>
</dbReference>
<dbReference type="InterPro" id="IPR050194">
    <property type="entry name" value="Glycosyltransferase_grp1"/>
</dbReference>
<comment type="caution">
    <text evidence="3">The sequence shown here is derived from an EMBL/GenBank/DDBJ whole genome shotgun (WGS) entry which is preliminary data.</text>
</comment>
<dbReference type="InterPro" id="IPR001296">
    <property type="entry name" value="Glyco_trans_1"/>
</dbReference>
<name>A0A1V5SBD7_9BACT</name>
<organism evidence="3">
    <name type="scientific">candidate division WS2 bacterium ADurb.Bin280</name>
    <dbReference type="NCBI Taxonomy" id="1852829"/>
    <lineage>
        <taxon>Bacteria</taxon>
        <taxon>candidate division WS2</taxon>
    </lineage>
</organism>
<feature type="domain" description="Glycosyl transferase family 1" evidence="1">
    <location>
        <begin position="184"/>
        <end position="341"/>
    </location>
</feature>
<gene>
    <name evidence="3" type="primary">tuaC</name>
    <name evidence="3" type="ORF">BWY43_00795</name>
</gene>
<evidence type="ECO:0000259" key="1">
    <source>
        <dbReference type="Pfam" id="PF00534"/>
    </source>
</evidence>
<feature type="domain" description="Glycosyltransferase subfamily 4-like N-terminal" evidence="2">
    <location>
        <begin position="15"/>
        <end position="181"/>
    </location>
</feature>
<proteinExistence type="predicted"/>
<dbReference type="Pfam" id="PF13439">
    <property type="entry name" value="Glyco_transf_4"/>
    <property type="match status" value="1"/>
</dbReference>
<sequence>MRILLVSPYFFPHRGGVEQFNLELSKYLAKSHDLTVLSSKFNSEKESEYFLGFKIVRIPHFNLLGGTLPVPKSNLIVKKIIDSSNFETIITSTRFFPINFLITFYANRRKLKHVHIEHGSGFATLRNRLLSLISKVYDLIIGRYVLRSADVVFGISKKSVDFAKSLGARRTDLFYNSVDCKFFDRTTNKKNHDRIIIAFIGRFIHAKGIHDLIEVFKTIEGENLVLKIVGAGNYEHKLKELSKADKRIKFIVEPSREQIRDLLCATDIFVNPSYNEGLPTSVLEAGASSCAAIATDVGGTSEIIEHNKSGLLIRPADRGKLCLYLKKLINDKALRLSFSKELNKTINNKFCFDHNAANFQSKIEKI</sequence>